<dbReference type="InterPro" id="IPR057422">
    <property type="entry name" value="CGLA_C"/>
</dbReference>
<name>A0ABV7FQQ8_9ALTE</name>
<dbReference type="RefSeq" id="WP_376918919.1">
    <property type="nucleotide sequence ID" value="NZ_JBHRSW010000005.1"/>
</dbReference>
<dbReference type="SUPFAM" id="SSF50998">
    <property type="entry name" value="Quinoprotein alcohol dehydrogenase-like"/>
    <property type="match status" value="1"/>
</dbReference>
<evidence type="ECO:0000313" key="6">
    <source>
        <dbReference type="Proteomes" id="UP001595478"/>
    </source>
</evidence>
<dbReference type="Gene3D" id="2.130.10.10">
    <property type="entry name" value="YVTN repeat-like/Quinoprotein amine dehydrogenase"/>
    <property type="match status" value="1"/>
</dbReference>
<gene>
    <name evidence="5" type="ORF">ACFOHL_04115</name>
</gene>
<dbReference type="InterPro" id="IPR011047">
    <property type="entry name" value="Quinoprotein_ADH-like_sf"/>
</dbReference>
<dbReference type="EMBL" id="JBHRSW010000005">
    <property type="protein sequence ID" value="MFC3120791.1"/>
    <property type="molecule type" value="Genomic_DNA"/>
</dbReference>
<organism evidence="5 6">
    <name type="scientific">Agaribacter flavus</name>
    <dbReference type="NCBI Taxonomy" id="1902781"/>
    <lineage>
        <taxon>Bacteria</taxon>
        <taxon>Pseudomonadati</taxon>
        <taxon>Pseudomonadota</taxon>
        <taxon>Gammaproteobacteria</taxon>
        <taxon>Alteromonadales</taxon>
        <taxon>Alteromonadaceae</taxon>
        <taxon>Agaribacter</taxon>
    </lineage>
</organism>
<sequence>MKQVYFSFAFICYVFFAVNHVYAQRAIKSFDVGHTITKVRHTLHDGEDRIIASTYEGAILALNTRGEIIWKNALSGFMNHDIWVQDIDNDGKSEIYIANADGSIFALNSAGKTQWTFKPNDVPMNAVTVIRGQEQAYIAAGGYDLSFYWLNADGNLLTEVPSSSYSTLRPWGQGRKPDNNRHTVNFLRPFPQSDGTDRLLLHGVIHTLAGSGALYEFLPNATTPIRSKSLSNKVVGDLRVVSLVGEYKAMMGSSSLIDNAGFNVFDLNSQSENIFKISEIRSGIDRFGYRVSQTEMVDIDGTPHFFTLYGSRVLITPQSLDPSKVEVISSRYSYNDMWKFAGQNKFVLASAQSGGSAIHVLDIEDPAWKDEYHALVPPGNISQILANSSMTRQQLMTFSKPDWEQQAQAVWLMSENTSSLSGVARDVYVDIEENYDSPIFLKSFWTSRAEDWDRSGMQNKAYRDRRDGRRKYDLSQKEFLDDIVAPNYTFPNGVSFWAGHGNDPYMFSPDTIQKVMDRANGKKSILIYPELEAYDEDAEWMVNDLIYPHAVYGRSRNTKFFLRNKHTFWQSIVYQPAWSRLMSGEFRDVFIPAMEETTDKSMELSVAARTGIWVSGVVDEWGARVARDSTSFDRTRQFSHQMLPNGYLRQMIYAASLGARSFDNFPIDQNYMSLFWSMLAKGLIYLPRREELISLSPVHLSMAPPDQRYLEEGNDVKWTSYYNAQEERDNPMVFSRLNGSWPGSPTTTWDFSTYAAGVSERRLNFLPPYPNGLVLITPPQTGAFAQKSTFRLELTDLMHPMYQKGLKEYYTDGRHYYSADGTQTFAATTYANTIKDEIENAASLLPINVSGNVAWVAAQSGPQNIRLTLIDSGFINPSDKQAIVHFNTISPAEVSDLLSKETYSVNQAMPLTIDIKAGMFRFLDITFSGEIPVIDFGNAQPTPPEPTTAPTPPEPPSTQATPQAEGNASGGSMFLPWFMMLFLISTRRARVKKHRHRPTFVD</sequence>
<dbReference type="Pfam" id="PF25290">
    <property type="entry name" value="CGLA_M"/>
    <property type="match status" value="1"/>
</dbReference>
<evidence type="ECO:0000256" key="1">
    <source>
        <dbReference type="SAM" id="MobiDB-lite"/>
    </source>
</evidence>
<feature type="domain" description="Lambda-carrageenase C-terminal" evidence="3">
    <location>
        <begin position="848"/>
        <end position="926"/>
    </location>
</feature>
<dbReference type="Pfam" id="PF25292">
    <property type="entry name" value="Beta-prop_CGLA"/>
    <property type="match status" value="1"/>
</dbReference>
<accession>A0ABV7FQQ8</accession>
<comment type="caution">
    <text evidence="5">The sequence shown here is derived from an EMBL/GenBank/DDBJ whole genome shotgun (WGS) entry which is preliminary data.</text>
</comment>
<feature type="compositionally biased region" description="Pro residues" evidence="1">
    <location>
        <begin position="941"/>
        <end position="956"/>
    </location>
</feature>
<dbReference type="InterPro" id="IPR057420">
    <property type="entry name" value="Beta-prop_CGLA"/>
</dbReference>
<dbReference type="Proteomes" id="UP001595478">
    <property type="component" value="Unassembled WGS sequence"/>
</dbReference>
<dbReference type="Pfam" id="PF25291">
    <property type="entry name" value="CGLA_C"/>
    <property type="match status" value="1"/>
</dbReference>
<proteinExistence type="predicted"/>
<evidence type="ECO:0000259" key="4">
    <source>
        <dbReference type="Pfam" id="PF25292"/>
    </source>
</evidence>
<feature type="domain" description="Lambda-carrageenase middle" evidence="2">
    <location>
        <begin position="451"/>
        <end position="821"/>
    </location>
</feature>
<dbReference type="InterPro" id="IPR057421">
    <property type="entry name" value="CGLA_M"/>
</dbReference>
<feature type="region of interest" description="Disordered" evidence="1">
    <location>
        <begin position="935"/>
        <end position="967"/>
    </location>
</feature>
<dbReference type="InterPro" id="IPR015943">
    <property type="entry name" value="WD40/YVTN_repeat-like_dom_sf"/>
</dbReference>
<keyword evidence="6" id="KW-1185">Reference proteome</keyword>
<reference evidence="6" key="1">
    <citation type="journal article" date="2019" name="Int. J. Syst. Evol. Microbiol.">
        <title>The Global Catalogue of Microorganisms (GCM) 10K type strain sequencing project: providing services to taxonomists for standard genome sequencing and annotation.</title>
        <authorList>
            <consortium name="The Broad Institute Genomics Platform"/>
            <consortium name="The Broad Institute Genome Sequencing Center for Infectious Disease"/>
            <person name="Wu L."/>
            <person name="Ma J."/>
        </authorList>
    </citation>
    <scope>NUCLEOTIDE SEQUENCE [LARGE SCALE GENOMIC DNA]</scope>
    <source>
        <strain evidence="6">KCTC 52473</strain>
    </source>
</reference>
<evidence type="ECO:0000313" key="5">
    <source>
        <dbReference type="EMBL" id="MFC3120791.1"/>
    </source>
</evidence>
<evidence type="ECO:0000259" key="3">
    <source>
        <dbReference type="Pfam" id="PF25291"/>
    </source>
</evidence>
<protein>
    <submittedName>
        <fullName evidence="5">Uncharacterized protein</fullName>
    </submittedName>
</protein>
<feature type="domain" description="Lambda-carrageenase beta-propeller" evidence="4">
    <location>
        <begin position="50"/>
        <end position="361"/>
    </location>
</feature>
<evidence type="ECO:0000259" key="2">
    <source>
        <dbReference type="Pfam" id="PF25290"/>
    </source>
</evidence>